<sequence>MGSPICPRAPFNPIPHQARAPLFQHRWFLHGVAALGVNLHLNYFRQVPSSSARALLLQSTPHNPLRRRLHPQSLAKPATPSSPGRTKLCPCPLPTPRPPPCRHKLAAVVTQVATPSALTARPIAIPVGFHRCFHAGDPSSSSSVAPAVAAIHGVVSSPRRPSLPRAQALPRTNLPSITITGYTPLPSHPEPLLASSAHHAAIPDVNPQPSNPHNPCPNPRAATHLTVGDPRNPDAISRADLCHNHSTTAGPSITPPP</sequence>
<proteinExistence type="predicted"/>
<evidence type="ECO:0000256" key="1">
    <source>
        <dbReference type="SAM" id="MobiDB-lite"/>
    </source>
</evidence>
<gene>
    <name evidence="2" type="ORF">M0R45_030809</name>
</gene>
<feature type="region of interest" description="Disordered" evidence="1">
    <location>
        <begin position="63"/>
        <end position="87"/>
    </location>
</feature>
<protein>
    <recommendedName>
        <fullName evidence="4">SWIM-type domain-containing protein</fullName>
    </recommendedName>
</protein>
<evidence type="ECO:0000313" key="2">
    <source>
        <dbReference type="EMBL" id="KAK9922341.1"/>
    </source>
</evidence>
<dbReference type="EMBL" id="JBEDUW010000006">
    <property type="protein sequence ID" value="KAK9922341.1"/>
    <property type="molecule type" value="Genomic_DNA"/>
</dbReference>
<name>A0AAW1WEL2_RUBAR</name>
<organism evidence="2 3">
    <name type="scientific">Rubus argutus</name>
    <name type="common">Southern blackberry</name>
    <dbReference type="NCBI Taxonomy" id="59490"/>
    <lineage>
        <taxon>Eukaryota</taxon>
        <taxon>Viridiplantae</taxon>
        <taxon>Streptophyta</taxon>
        <taxon>Embryophyta</taxon>
        <taxon>Tracheophyta</taxon>
        <taxon>Spermatophyta</taxon>
        <taxon>Magnoliopsida</taxon>
        <taxon>eudicotyledons</taxon>
        <taxon>Gunneridae</taxon>
        <taxon>Pentapetalae</taxon>
        <taxon>rosids</taxon>
        <taxon>fabids</taxon>
        <taxon>Rosales</taxon>
        <taxon>Rosaceae</taxon>
        <taxon>Rosoideae</taxon>
        <taxon>Rosoideae incertae sedis</taxon>
        <taxon>Rubus</taxon>
    </lineage>
</organism>
<dbReference type="AlphaFoldDB" id="A0AAW1WEL2"/>
<feature type="region of interest" description="Disordered" evidence="1">
    <location>
        <begin position="202"/>
        <end position="257"/>
    </location>
</feature>
<evidence type="ECO:0008006" key="4">
    <source>
        <dbReference type="Google" id="ProtNLM"/>
    </source>
</evidence>
<evidence type="ECO:0000313" key="3">
    <source>
        <dbReference type="Proteomes" id="UP001457282"/>
    </source>
</evidence>
<feature type="compositionally biased region" description="Pro residues" evidence="1">
    <location>
        <begin position="209"/>
        <end position="218"/>
    </location>
</feature>
<keyword evidence="3" id="KW-1185">Reference proteome</keyword>
<accession>A0AAW1WEL2</accession>
<dbReference type="Proteomes" id="UP001457282">
    <property type="component" value="Unassembled WGS sequence"/>
</dbReference>
<comment type="caution">
    <text evidence="2">The sequence shown here is derived from an EMBL/GenBank/DDBJ whole genome shotgun (WGS) entry which is preliminary data.</text>
</comment>
<reference evidence="2 3" key="1">
    <citation type="journal article" date="2023" name="G3 (Bethesda)">
        <title>A chromosome-length genome assembly and annotation of blackberry (Rubus argutus, cv. 'Hillquist').</title>
        <authorList>
            <person name="Bruna T."/>
            <person name="Aryal R."/>
            <person name="Dudchenko O."/>
            <person name="Sargent D.J."/>
            <person name="Mead D."/>
            <person name="Buti M."/>
            <person name="Cavallini A."/>
            <person name="Hytonen T."/>
            <person name="Andres J."/>
            <person name="Pham M."/>
            <person name="Weisz D."/>
            <person name="Mascagni F."/>
            <person name="Usai G."/>
            <person name="Natali L."/>
            <person name="Bassil N."/>
            <person name="Fernandez G.E."/>
            <person name="Lomsadze A."/>
            <person name="Armour M."/>
            <person name="Olukolu B."/>
            <person name="Poorten T."/>
            <person name="Britton C."/>
            <person name="Davik J."/>
            <person name="Ashrafi H."/>
            <person name="Aiden E.L."/>
            <person name="Borodovsky M."/>
            <person name="Worthington M."/>
        </authorList>
    </citation>
    <scope>NUCLEOTIDE SEQUENCE [LARGE SCALE GENOMIC DNA]</scope>
    <source>
        <strain evidence="2">PI 553951</strain>
    </source>
</reference>